<gene>
    <name evidence="2" type="ORF">TCNE_LOCUS14019</name>
</gene>
<dbReference type="AlphaFoldDB" id="A0A183UZU9"/>
<evidence type="ECO:0000256" key="1">
    <source>
        <dbReference type="SAM" id="MobiDB-lite"/>
    </source>
</evidence>
<feature type="region of interest" description="Disordered" evidence="1">
    <location>
        <begin position="1"/>
        <end position="44"/>
    </location>
</feature>
<evidence type="ECO:0000313" key="2">
    <source>
        <dbReference type="EMBL" id="VDM45340.1"/>
    </source>
</evidence>
<protein>
    <submittedName>
        <fullName evidence="4">BRCT domain-containing protein</fullName>
    </submittedName>
</protein>
<feature type="compositionally biased region" description="Basic and acidic residues" evidence="1">
    <location>
        <begin position="34"/>
        <end position="44"/>
    </location>
</feature>
<name>A0A183UZU9_TOXCA</name>
<feature type="region of interest" description="Disordered" evidence="1">
    <location>
        <begin position="89"/>
        <end position="121"/>
    </location>
</feature>
<feature type="compositionally biased region" description="Basic and acidic residues" evidence="1">
    <location>
        <begin position="8"/>
        <end position="27"/>
    </location>
</feature>
<keyword evidence="3" id="KW-1185">Reference proteome</keyword>
<dbReference type="Proteomes" id="UP000050794">
    <property type="component" value="Unassembled WGS sequence"/>
</dbReference>
<accession>A0A183UZU9</accession>
<dbReference type="EMBL" id="UYWY01022018">
    <property type="protein sequence ID" value="VDM45340.1"/>
    <property type="molecule type" value="Genomic_DNA"/>
</dbReference>
<feature type="region of interest" description="Disordered" evidence="1">
    <location>
        <begin position="501"/>
        <end position="540"/>
    </location>
</feature>
<feature type="compositionally biased region" description="Basic and acidic residues" evidence="1">
    <location>
        <begin position="93"/>
        <end position="117"/>
    </location>
</feature>
<sequence length="644" mass="72101">MTNYWISESRELEKTATKVPKGKESRVKKGNAVHNERKPNTDEFSYDSKMKSIIAHLISADEYSLIIEREGDSSPYETDIHFGHLCIEEDSNDDNRKPLSTETSDAMKETKENRPELENCGNRFESPEIAATVDEHFVQSESKSTQQAVGRIANSNRVKTPHKLATPDWSFVPHSEHLGSLGEKLNFVQPQNLKRKRRKALIPVTHSPIEDSKGAIHSSIPESEAFLNEEIDRAGPAAPPSLEFGIGNQRPYEPVEKHDVSKTNHGRNYLFADKKLSNSPAVKFTRYSSVQSRRLADSGVIEQNNGPASPLRKAYCAEGDSLGNIVKLNSEVLYSTPGTDCNRNPVSISGNTYDRKSASIEIVESRSEVHKEDAYEEDMPGGLRTMDGCISFEGITEPPSSGQGKNELASSDAASERNQSKNARNLRSKIMDDPTSKPLPTLQEDFKSDTSNRFSASFPDFLNKSTEMGQTSMDTAFDQFRRCKICTNSGNFQPGIFISSPFGSSQNRSPLAPIQPSPNLSFVNEAGERKSEAEKSSIVERPDQEETLWRSQSIHNDMAICSSGYWGIVKQKRQTLGREEHIVGKQDTSRNLSIREEDPNRMPFFLVGFPWTKSYAKKRDFKKEMIFLCGQKAVLKWGALKEIL</sequence>
<organism evidence="3 4">
    <name type="scientific">Toxocara canis</name>
    <name type="common">Canine roundworm</name>
    <dbReference type="NCBI Taxonomy" id="6265"/>
    <lineage>
        <taxon>Eukaryota</taxon>
        <taxon>Metazoa</taxon>
        <taxon>Ecdysozoa</taxon>
        <taxon>Nematoda</taxon>
        <taxon>Chromadorea</taxon>
        <taxon>Rhabditida</taxon>
        <taxon>Spirurina</taxon>
        <taxon>Ascaridomorpha</taxon>
        <taxon>Ascaridoidea</taxon>
        <taxon>Toxocaridae</taxon>
        <taxon>Toxocara</taxon>
    </lineage>
</organism>
<dbReference type="WBParaSite" id="TCNE_0001401901-mRNA-1">
    <property type="protein sequence ID" value="TCNE_0001401901-mRNA-1"/>
    <property type="gene ID" value="TCNE_0001401901"/>
</dbReference>
<proteinExistence type="predicted"/>
<evidence type="ECO:0000313" key="4">
    <source>
        <dbReference type="WBParaSite" id="TCNE_0001401901-mRNA-1"/>
    </source>
</evidence>
<reference evidence="2 3" key="2">
    <citation type="submission" date="2018-11" db="EMBL/GenBank/DDBJ databases">
        <authorList>
            <consortium name="Pathogen Informatics"/>
        </authorList>
    </citation>
    <scope>NUCLEOTIDE SEQUENCE [LARGE SCALE GENOMIC DNA]</scope>
</reference>
<evidence type="ECO:0000313" key="3">
    <source>
        <dbReference type="Proteomes" id="UP000050794"/>
    </source>
</evidence>
<feature type="compositionally biased region" description="Basic and acidic residues" evidence="1">
    <location>
        <begin position="526"/>
        <end position="540"/>
    </location>
</feature>
<feature type="region of interest" description="Disordered" evidence="1">
    <location>
        <begin position="390"/>
        <end position="447"/>
    </location>
</feature>
<reference evidence="4" key="1">
    <citation type="submission" date="2016-06" db="UniProtKB">
        <authorList>
            <consortium name="WormBaseParasite"/>
        </authorList>
    </citation>
    <scope>IDENTIFICATION</scope>
</reference>
<feature type="compositionally biased region" description="Polar residues" evidence="1">
    <location>
        <begin position="398"/>
        <end position="413"/>
    </location>
</feature>